<evidence type="ECO:0000313" key="3">
    <source>
        <dbReference type="Proteomes" id="UP000541033"/>
    </source>
</evidence>
<accession>A0A7X5R381</accession>
<comment type="caution">
    <text evidence="2">The sequence shown here is derived from an EMBL/GenBank/DDBJ whole genome shotgun (WGS) entry which is preliminary data.</text>
</comment>
<keyword evidence="1" id="KW-0472">Membrane</keyword>
<reference evidence="2 3" key="1">
    <citation type="submission" date="2020-02" db="EMBL/GenBank/DDBJ databases">
        <title>Sequencing the genomes of 1000 actinobacteria strains.</title>
        <authorList>
            <person name="Klenk H.-P."/>
        </authorList>
    </citation>
    <scope>NUCLEOTIDE SEQUENCE [LARGE SCALE GENOMIC DNA]</scope>
    <source>
        <strain evidence="2 3">DSM 27960</strain>
    </source>
</reference>
<organism evidence="2 3">
    <name type="scientific">Lysinibacter cavernae</name>
    <dbReference type="NCBI Taxonomy" id="1640652"/>
    <lineage>
        <taxon>Bacteria</taxon>
        <taxon>Bacillati</taxon>
        <taxon>Actinomycetota</taxon>
        <taxon>Actinomycetes</taxon>
        <taxon>Micrococcales</taxon>
        <taxon>Microbacteriaceae</taxon>
        <taxon>Lysinibacter</taxon>
    </lineage>
</organism>
<feature type="transmembrane region" description="Helical" evidence="1">
    <location>
        <begin position="6"/>
        <end position="28"/>
    </location>
</feature>
<dbReference type="EMBL" id="JAAMOX010000002">
    <property type="protein sequence ID" value="NIH54702.1"/>
    <property type="molecule type" value="Genomic_DNA"/>
</dbReference>
<proteinExistence type="predicted"/>
<protein>
    <submittedName>
        <fullName evidence="2">Uncharacterized protein</fullName>
    </submittedName>
</protein>
<dbReference type="Proteomes" id="UP000541033">
    <property type="component" value="Unassembled WGS sequence"/>
</dbReference>
<name>A0A7X5R381_9MICO</name>
<evidence type="ECO:0000313" key="2">
    <source>
        <dbReference type="EMBL" id="NIH54702.1"/>
    </source>
</evidence>
<keyword evidence="1" id="KW-0812">Transmembrane</keyword>
<sequence length="58" mass="6391">MDAYELGKIFGAIALAALIAWPIISAVVKTVKFNTIKKQQGEAAAQEFWNAKKKRAKL</sequence>
<keyword evidence="3" id="KW-1185">Reference proteome</keyword>
<gene>
    <name evidence="2" type="ORF">FHX76_002598</name>
</gene>
<evidence type="ECO:0000256" key="1">
    <source>
        <dbReference type="SAM" id="Phobius"/>
    </source>
</evidence>
<dbReference type="AlphaFoldDB" id="A0A7X5R381"/>
<dbReference type="RefSeq" id="WP_167151209.1">
    <property type="nucleotide sequence ID" value="NZ_JAAMOX010000002.1"/>
</dbReference>
<keyword evidence="1" id="KW-1133">Transmembrane helix</keyword>